<dbReference type="AlphaFoldDB" id="A0A2U0I2E0"/>
<dbReference type="Proteomes" id="UP000245962">
    <property type="component" value="Unassembled WGS sequence"/>
</dbReference>
<dbReference type="OrthoDB" id="1375870at2"/>
<comment type="caution">
    <text evidence="1">The sequence shown here is derived from an EMBL/GenBank/DDBJ whole genome shotgun (WGS) entry which is preliminary data.</text>
</comment>
<accession>A0A2U0I2E0</accession>
<name>A0A2U0I2E0_9FLAO</name>
<reference evidence="1 2" key="1">
    <citation type="submission" date="2018-04" db="EMBL/GenBank/DDBJ databases">
        <title>Marixanthomonas spongiae HN-E44 sp. nov., isolated from a marine sponge.</title>
        <authorList>
            <person name="Luo L."/>
            <person name="Zhuang L."/>
        </authorList>
    </citation>
    <scope>NUCLEOTIDE SEQUENCE [LARGE SCALE GENOMIC DNA]</scope>
    <source>
        <strain evidence="1 2">HN-E44</strain>
    </source>
</reference>
<proteinExistence type="predicted"/>
<evidence type="ECO:0000313" key="1">
    <source>
        <dbReference type="EMBL" id="PVW15282.1"/>
    </source>
</evidence>
<sequence>MEINFRTKEESNKAQQEEFLALTPPERFFAFLKLSYELRNFPSKFSSETANKDNFEIVIPPKHVE</sequence>
<dbReference type="RefSeq" id="WP_116694174.1">
    <property type="nucleotide sequence ID" value="NZ_QEHR01000004.1"/>
</dbReference>
<organism evidence="1 2">
    <name type="scientific">Marixanthomonas spongiae</name>
    <dbReference type="NCBI Taxonomy" id="2174845"/>
    <lineage>
        <taxon>Bacteria</taxon>
        <taxon>Pseudomonadati</taxon>
        <taxon>Bacteroidota</taxon>
        <taxon>Flavobacteriia</taxon>
        <taxon>Flavobacteriales</taxon>
        <taxon>Flavobacteriaceae</taxon>
        <taxon>Marixanthomonas</taxon>
    </lineage>
</organism>
<dbReference type="EMBL" id="QEHR01000004">
    <property type="protein sequence ID" value="PVW15282.1"/>
    <property type="molecule type" value="Genomic_DNA"/>
</dbReference>
<evidence type="ECO:0000313" key="2">
    <source>
        <dbReference type="Proteomes" id="UP000245962"/>
    </source>
</evidence>
<gene>
    <name evidence="1" type="ORF">DDV96_07730</name>
</gene>
<protein>
    <submittedName>
        <fullName evidence="1">Uncharacterized protein</fullName>
    </submittedName>
</protein>
<keyword evidence="2" id="KW-1185">Reference proteome</keyword>